<dbReference type="RefSeq" id="WP_345172270.1">
    <property type="nucleotide sequence ID" value="NZ_BAABFQ010000003.1"/>
</dbReference>
<dbReference type="Proteomes" id="UP001595956">
    <property type="component" value="Unassembled WGS sequence"/>
</dbReference>
<keyword evidence="7" id="KW-1185">Reference proteome</keyword>
<dbReference type="InterPro" id="IPR050109">
    <property type="entry name" value="HTH-type_TetR-like_transc_reg"/>
</dbReference>
<evidence type="ECO:0000256" key="1">
    <source>
        <dbReference type="ARBA" id="ARBA00023015"/>
    </source>
</evidence>
<dbReference type="InterPro" id="IPR011075">
    <property type="entry name" value="TetR_C"/>
</dbReference>
<dbReference type="Pfam" id="PF16859">
    <property type="entry name" value="TetR_C_11"/>
    <property type="match status" value="1"/>
</dbReference>
<dbReference type="PROSITE" id="PS50977">
    <property type="entry name" value="HTH_TETR_2"/>
    <property type="match status" value="1"/>
</dbReference>
<dbReference type="InterPro" id="IPR009057">
    <property type="entry name" value="Homeodomain-like_sf"/>
</dbReference>
<comment type="caution">
    <text evidence="6">The sequence shown here is derived from an EMBL/GenBank/DDBJ whole genome shotgun (WGS) entry which is preliminary data.</text>
</comment>
<dbReference type="PRINTS" id="PR00455">
    <property type="entry name" value="HTHTETR"/>
</dbReference>
<dbReference type="Gene3D" id="1.10.357.10">
    <property type="entry name" value="Tetracycline Repressor, domain 2"/>
    <property type="match status" value="1"/>
</dbReference>
<name>A0ABW0MY82_9ACTN</name>
<evidence type="ECO:0000259" key="5">
    <source>
        <dbReference type="PROSITE" id="PS50977"/>
    </source>
</evidence>
<reference evidence="7" key="1">
    <citation type="journal article" date="2019" name="Int. J. Syst. Evol. Microbiol.">
        <title>The Global Catalogue of Microorganisms (GCM) 10K type strain sequencing project: providing services to taxonomists for standard genome sequencing and annotation.</title>
        <authorList>
            <consortium name="The Broad Institute Genomics Platform"/>
            <consortium name="The Broad Institute Genome Sequencing Center for Infectious Disease"/>
            <person name="Wu L."/>
            <person name="Ma J."/>
        </authorList>
    </citation>
    <scope>NUCLEOTIDE SEQUENCE [LARGE SCALE GENOMIC DNA]</scope>
    <source>
        <strain evidence="7">KACC 13778</strain>
    </source>
</reference>
<keyword evidence="2 4" id="KW-0238">DNA-binding</keyword>
<gene>
    <name evidence="6" type="ORF">ACFPKY_09285</name>
</gene>
<evidence type="ECO:0000256" key="4">
    <source>
        <dbReference type="PROSITE-ProRule" id="PRU00335"/>
    </source>
</evidence>
<dbReference type="PANTHER" id="PTHR30055:SF230">
    <property type="entry name" value="TRANSCRIPTIONAL REGULATORY PROTEIN (PROBABLY TETR-FAMILY)-RELATED"/>
    <property type="match status" value="1"/>
</dbReference>
<dbReference type="PANTHER" id="PTHR30055">
    <property type="entry name" value="HTH-TYPE TRANSCRIPTIONAL REGULATOR RUTR"/>
    <property type="match status" value="1"/>
</dbReference>
<keyword evidence="1" id="KW-0805">Transcription regulation</keyword>
<proteinExistence type="predicted"/>
<protein>
    <submittedName>
        <fullName evidence="6">TetR/AcrR family transcriptional regulator</fullName>
    </submittedName>
</protein>
<evidence type="ECO:0000313" key="6">
    <source>
        <dbReference type="EMBL" id="MFC5493295.1"/>
    </source>
</evidence>
<keyword evidence="3" id="KW-0804">Transcription</keyword>
<organism evidence="6 7">
    <name type="scientific">Nocardioides caricicola</name>
    <dbReference type="NCBI Taxonomy" id="634770"/>
    <lineage>
        <taxon>Bacteria</taxon>
        <taxon>Bacillati</taxon>
        <taxon>Actinomycetota</taxon>
        <taxon>Actinomycetes</taxon>
        <taxon>Propionibacteriales</taxon>
        <taxon>Nocardioidaceae</taxon>
        <taxon>Nocardioides</taxon>
    </lineage>
</organism>
<dbReference type="Pfam" id="PF00440">
    <property type="entry name" value="TetR_N"/>
    <property type="match status" value="1"/>
</dbReference>
<evidence type="ECO:0000256" key="3">
    <source>
        <dbReference type="ARBA" id="ARBA00023163"/>
    </source>
</evidence>
<dbReference type="EMBL" id="JBHSMD010000002">
    <property type="protein sequence ID" value="MFC5493295.1"/>
    <property type="molecule type" value="Genomic_DNA"/>
</dbReference>
<feature type="DNA-binding region" description="H-T-H motif" evidence="4">
    <location>
        <begin position="34"/>
        <end position="53"/>
    </location>
</feature>
<dbReference type="Gene3D" id="1.10.10.60">
    <property type="entry name" value="Homeodomain-like"/>
    <property type="match status" value="1"/>
</dbReference>
<dbReference type="SUPFAM" id="SSF48498">
    <property type="entry name" value="Tetracyclin repressor-like, C-terminal domain"/>
    <property type="match status" value="1"/>
</dbReference>
<dbReference type="InterPro" id="IPR036271">
    <property type="entry name" value="Tet_transcr_reg_TetR-rel_C_sf"/>
</dbReference>
<evidence type="ECO:0000313" key="7">
    <source>
        <dbReference type="Proteomes" id="UP001595956"/>
    </source>
</evidence>
<sequence length="185" mass="19573">MTTAPGRPRDRRIDHAVLAATAELLVEVGYADLTMDAVAERAGTTKPAIYRRWRSKAHLVHEAAFPTDAERVQVPTTGSLATDLRAMVRACVDVFAHPVARAAVPGLIAELAADPTLHATLVGRLADGPLGAARDRLSRPGLDPEAVIEAMAGTTLLALLFRGGDGLDDAWIDRTTDLLLKGIAA</sequence>
<feature type="domain" description="HTH tetR-type" evidence="5">
    <location>
        <begin position="11"/>
        <end position="71"/>
    </location>
</feature>
<dbReference type="InterPro" id="IPR001647">
    <property type="entry name" value="HTH_TetR"/>
</dbReference>
<evidence type="ECO:0000256" key="2">
    <source>
        <dbReference type="ARBA" id="ARBA00023125"/>
    </source>
</evidence>
<dbReference type="SUPFAM" id="SSF46689">
    <property type="entry name" value="Homeodomain-like"/>
    <property type="match status" value="1"/>
</dbReference>
<accession>A0ABW0MY82</accession>